<evidence type="ECO:0000313" key="2">
    <source>
        <dbReference type="EMBL" id="APG63050.1"/>
    </source>
</evidence>
<dbReference type="GO" id="GO:0016757">
    <property type="term" value="F:glycosyltransferase activity"/>
    <property type="evidence" value="ECO:0007669"/>
    <property type="project" value="TreeGrafter"/>
</dbReference>
<accession>A0A1L3JD51</accession>
<dbReference type="Pfam" id="PF13692">
    <property type="entry name" value="Glyco_trans_1_4"/>
    <property type="match status" value="1"/>
</dbReference>
<dbReference type="PANTHER" id="PTHR45947:SF3">
    <property type="entry name" value="SULFOQUINOVOSYL TRANSFERASE SQD2"/>
    <property type="match status" value="1"/>
</dbReference>
<keyword evidence="2" id="KW-0808">Transferase</keyword>
<protein>
    <submittedName>
        <fullName evidence="2">Glycosyl transferase family 1</fullName>
    </submittedName>
</protein>
<dbReference type="Proteomes" id="UP000242561">
    <property type="component" value="Chromosome"/>
</dbReference>
<dbReference type="Gene3D" id="3.40.50.2000">
    <property type="entry name" value="Glycogen Phosphorylase B"/>
    <property type="match status" value="2"/>
</dbReference>
<reference evidence="2 3" key="1">
    <citation type="submission" date="2016-11" db="EMBL/GenBank/DDBJ databases">
        <title>Sphingorhabdus sp. LPB0140, isolated from marine environment.</title>
        <authorList>
            <person name="Kim E."/>
            <person name="Yi H."/>
        </authorList>
    </citation>
    <scope>NUCLEOTIDE SEQUENCE [LARGE SCALE GENOMIC DNA]</scope>
    <source>
        <strain evidence="2 3">LPB0140</strain>
    </source>
</reference>
<dbReference type="InterPro" id="IPR028098">
    <property type="entry name" value="Glyco_trans_4-like_N"/>
</dbReference>
<name>A0A1L3JD51_9SPHN</name>
<evidence type="ECO:0000259" key="1">
    <source>
        <dbReference type="Pfam" id="PF13439"/>
    </source>
</evidence>
<dbReference type="CDD" id="cd03814">
    <property type="entry name" value="GT4-like"/>
    <property type="match status" value="1"/>
</dbReference>
<sequence length="383" mass="42749">MQVNELKIALFSGNYNYVRDGANKALNKLVEYLLRMGAQVRVYSPTVDNPAFEPMGDLISVPSFAIPGRPEYRIPLQLSNRIKEDLREFSPNIVHISSPDRVARQAVKWAHSQNIPVLCSVHTRFESYLQYYKLGLFEPVMVAWLRSLYRHCDALVAPSEGFAELLRSQHMNQDVGIWTRGVNRDVFNASKRDMAWRKSIGFDDNIPVIGFLGRLVLEKGLDVFAESLSELGKRNIPHQVMIIGDGPAKNWFAERVPHANFLGFQGGHDLGRAVASMDMLFNPSTTEGFSNVSLETMACAVPVIAARATGNVGLVQHNITGQLVTPGNIPEFADALQHYCQNIEISKLHGKAGEALSLEYSWDSINQVVADKYIELIGRHITS</sequence>
<dbReference type="SUPFAM" id="SSF53756">
    <property type="entry name" value="UDP-Glycosyltransferase/glycogen phosphorylase"/>
    <property type="match status" value="1"/>
</dbReference>
<dbReference type="AlphaFoldDB" id="A0A1L3JD51"/>
<evidence type="ECO:0000313" key="3">
    <source>
        <dbReference type="Proteomes" id="UP000242561"/>
    </source>
</evidence>
<dbReference type="STRING" id="1913578.LPB140_09910"/>
<dbReference type="Pfam" id="PF13439">
    <property type="entry name" value="Glyco_transf_4"/>
    <property type="match status" value="1"/>
</dbReference>
<gene>
    <name evidence="2" type="ORF">LPB140_09910</name>
</gene>
<dbReference type="EMBL" id="CP018154">
    <property type="protein sequence ID" value="APG63050.1"/>
    <property type="molecule type" value="Genomic_DNA"/>
</dbReference>
<dbReference type="KEGG" id="sphl:LPB140_09910"/>
<dbReference type="InterPro" id="IPR050194">
    <property type="entry name" value="Glycosyltransferase_grp1"/>
</dbReference>
<keyword evidence="3" id="KW-1185">Reference proteome</keyword>
<dbReference type="OrthoDB" id="5490290at2"/>
<dbReference type="PANTHER" id="PTHR45947">
    <property type="entry name" value="SULFOQUINOVOSYL TRANSFERASE SQD2"/>
    <property type="match status" value="1"/>
</dbReference>
<organism evidence="2 3">
    <name type="scientific">Sphingorhabdus lutea</name>
    <dbReference type="NCBI Taxonomy" id="1913578"/>
    <lineage>
        <taxon>Bacteria</taxon>
        <taxon>Pseudomonadati</taxon>
        <taxon>Pseudomonadota</taxon>
        <taxon>Alphaproteobacteria</taxon>
        <taxon>Sphingomonadales</taxon>
        <taxon>Sphingomonadaceae</taxon>
        <taxon>Sphingorhabdus</taxon>
    </lineage>
</organism>
<proteinExistence type="predicted"/>
<feature type="domain" description="Glycosyltransferase subfamily 4-like N-terminal" evidence="1">
    <location>
        <begin position="20"/>
        <end position="185"/>
    </location>
</feature>
<dbReference type="RefSeq" id="WP_072559702.1">
    <property type="nucleotide sequence ID" value="NZ_CP018154.1"/>
</dbReference>